<evidence type="ECO:0000313" key="2">
    <source>
        <dbReference type="EMBL" id="KAG8081677.1"/>
    </source>
</evidence>
<sequence>MAPPLAAPRFHAGSPPQKLPSWPNDEVSRSRGAALVIRDLELTFGLAVYKSLVIREYTASLESLINVLAPDKLSIVFQGYFAPILPSTLACFSNFLLGEIFPGSSPS</sequence>
<protein>
    <submittedName>
        <fullName evidence="2">Uncharacterized protein</fullName>
    </submittedName>
</protein>
<keyword evidence="3" id="KW-1185">Reference proteome</keyword>
<name>A0A8J5VRI6_ZIZPA</name>
<feature type="region of interest" description="Disordered" evidence="1">
    <location>
        <begin position="1"/>
        <end position="26"/>
    </location>
</feature>
<dbReference type="OrthoDB" id="6431331at2759"/>
<dbReference type="Proteomes" id="UP000729402">
    <property type="component" value="Unassembled WGS sequence"/>
</dbReference>
<dbReference type="EMBL" id="JAAALK010000087">
    <property type="protein sequence ID" value="KAG8081677.1"/>
    <property type="molecule type" value="Genomic_DNA"/>
</dbReference>
<evidence type="ECO:0000256" key="1">
    <source>
        <dbReference type="SAM" id="MobiDB-lite"/>
    </source>
</evidence>
<gene>
    <name evidence="2" type="ORF">GUJ93_ZPchr0019g2686</name>
</gene>
<dbReference type="AlphaFoldDB" id="A0A8J5VRI6"/>
<reference evidence="2" key="1">
    <citation type="journal article" date="2021" name="bioRxiv">
        <title>Whole Genome Assembly and Annotation of Northern Wild Rice, Zizania palustris L., Supports a Whole Genome Duplication in the Zizania Genus.</title>
        <authorList>
            <person name="Haas M."/>
            <person name="Kono T."/>
            <person name="Macchietto M."/>
            <person name="Millas R."/>
            <person name="McGilp L."/>
            <person name="Shao M."/>
            <person name="Duquette J."/>
            <person name="Hirsch C.N."/>
            <person name="Kimball J."/>
        </authorList>
    </citation>
    <scope>NUCLEOTIDE SEQUENCE</scope>
    <source>
        <tissue evidence="2">Fresh leaf tissue</tissue>
    </source>
</reference>
<comment type="caution">
    <text evidence="2">The sequence shown here is derived from an EMBL/GenBank/DDBJ whole genome shotgun (WGS) entry which is preliminary data.</text>
</comment>
<organism evidence="2 3">
    <name type="scientific">Zizania palustris</name>
    <name type="common">Northern wild rice</name>
    <dbReference type="NCBI Taxonomy" id="103762"/>
    <lineage>
        <taxon>Eukaryota</taxon>
        <taxon>Viridiplantae</taxon>
        <taxon>Streptophyta</taxon>
        <taxon>Embryophyta</taxon>
        <taxon>Tracheophyta</taxon>
        <taxon>Spermatophyta</taxon>
        <taxon>Magnoliopsida</taxon>
        <taxon>Liliopsida</taxon>
        <taxon>Poales</taxon>
        <taxon>Poaceae</taxon>
        <taxon>BOP clade</taxon>
        <taxon>Oryzoideae</taxon>
        <taxon>Oryzeae</taxon>
        <taxon>Zizaniinae</taxon>
        <taxon>Zizania</taxon>
    </lineage>
</organism>
<proteinExistence type="predicted"/>
<accession>A0A8J5VRI6</accession>
<reference evidence="2" key="2">
    <citation type="submission" date="2021-02" db="EMBL/GenBank/DDBJ databases">
        <authorList>
            <person name="Kimball J.A."/>
            <person name="Haas M.W."/>
            <person name="Macchietto M."/>
            <person name="Kono T."/>
            <person name="Duquette J."/>
            <person name="Shao M."/>
        </authorList>
    </citation>
    <scope>NUCLEOTIDE SEQUENCE</scope>
    <source>
        <tissue evidence="2">Fresh leaf tissue</tissue>
    </source>
</reference>
<evidence type="ECO:0000313" key="3">
    <source>
        <dbReference type="Proteomes" id="UP000729402"/>
    </source>
</evidence>